<dbReference type="InterPro" id="IPR012677">
    <property type="entry name" value="Nucleotide-bd_a/b_plait_sf"/>
</dbReference>
<accession>A0A2G2WD20</accession>
<dbReference type="Proteomes" id="UP000224567">
    <property type="component" value="Unassembled WGS sequence"/>
</dbReference>
<evidence type="ECO:0000256" key="1">
    <source>
        <dbReference type="SAM" id="Phobius"/>
    </source>
</evidence>
<comment type="caution">
    <text evidence="2">The sequence shown here is derived from an EMBL/GenBank/DDBJ whole genome shotgun (WGS) entry which is preliminary data.</text>
</comment>
<dbReference type="GO" id="GO:1990904">
    <property type="term" value="C:ribonucleoprotein complex"/>
    <property type="evidence" value="ECO:0007669"/>
    <property type="project" value="UniProtKB-KW"/>
</dbReference>
<dbReference type="AlphaFoldDB" id="A0A2G2WD20"/>
<gene>
    <name evidence="2" type="ORF">CQW23_17178</name>
</gene>
<name>A0A2G2WD20_CAPBA</name>
<keyword evidence="1" id="KW-0812">Transmembrane</keyword>
<dbReference type="OrthoDB" id="2016540at2759"/>
<dbReference type="InterPro" id="IPR035979">
    <property type="entry name" value="RBD_domain_sf"/>
</dbReference>
<reference evidence="2 3" key="1">
    <citation type="journal article" date="2017" name="Genome Biol.">
        <title>New reference genome sequences of hot pepper reveal the massive evolution of plant disease-resistance genes by retroduplication.</title>
        <authorList>
            <person name="Kim S."/>
            <person name="Park J."/>
            <person name="Yeom S.I."/>
            <person name="Kim Y.M."/>
            <person name="Seo E."/>
            <person name="Kim K.T."/>
            <person name="Kim M.S."/>
            <person name="Lee J.M."/>
            <person name="Cheong K."/>
            <person name="Shin H.S."/>
            <person name="Kim S.B."/>
            <person name="Han K."/>
            <person name="Lee J."/>
            <person name="Park M."/>
            <person name="Lee H.A."/>
            <person name="Lee H.Y."/>
            <person name="Lee Y."/>
            <person name="Oh S."/>
            <person name="Lee J.H."/>
            <person name="Choi E."/>
            <person name="Choi E."/>
            <person name="Lee S.E."/>
            <person name="Jeon J."/>
            <person name="Kim H."/>
            <person name="Choi G."/>
            <person name="Song H."/>
            <person name="Lee J."/>
            <person name="Lee S.C."/>
            <person name="Kwon J.K."/>
            <person name="Lee H.Y."/>
            <person name="Koo N."/>
            <person name="Hong Y."/>
            <person name="Kim R.W."/>
            <person name="Kang W.H."/>
            <person name="Huh J.H."/>
            <person name="Kang B.C."/>
            <person name="Yang T.J."/>
            <person name="Lee Y.H."/>
            <person name="Bennetzen J.L."/>
            <person name="Choi D."/>
        </authorList>
    </citation>
    <scope>NUCLEOTIDE SEQUENCE [LARGE SCALE GENOMIC DNA]</scope>
    <source>
        <strain evidence="3">cv. PBC81</strain>
    </source>
</reference>
<feature type="transmembrane region" description="Helical" evidence="1">
    <location>
        <begin position="103"/>
        <end position="125"/>
    </location>
</feature>
<dbReference type="EMBL" id="MLFT02000007">
    <property type="protein sequence ID" value="PHT43153.1"/>
    <property type="molecule type" value="Genomic_DNA"/>
</dbReference>
<keyword evidence="3" id="KW-1185">Reference proteome</keyword>
<sequence>MSFLLVKKSTFSRRVNIFKEDLGSDNLENLKKLAEQFQKQASGAAAGTDVAAGAIAAQKNDDEVIDNRETDRSREFGFVMMSTIEEAEKAVVLYNHYVNKWNFSLISVWNGVVTIMLLNFFVKIVTATIQQYLKKQQEEELAALKNKSS</sequence>
<reference evidence="3" key="2">
    <citation type="journal article" date="2017" name="J. Anim. Genet.">
        <title>Multiple reference genome sequences of hot pepper reveal the massive evolution of plant disease resistance genes by retroduplication.</title>
        <authorList>
            <person name="Kim S."/>
            <person name="Park J."/>
            <person name="Yeom S.-I."/>
            <person name="Kim Y.-M."/>
            <person name="Seo E."/>
            <person name="Kim K.-T."/>
            <person name="Kim M.-S."/>
            <person name="Lee J.M."/>
            <person name="Cheong K."/>
            <person name="Shin H.-S."/>
            <person name="Kim S.-B."/>
            <person name="Han K."/>
            <person name="Lee J."/>
            <person name="Park M."/>
            <person name="Lee H.-A."/>
            <person name="Lee H.-Y."/>
            <person name="Lee Y."/>
            <person name="Oh S."/>
            <person name="Lee J.H."/>
            <person name="Choi E."/>
            <person name="Choi E."/>
            <person name="Lee S.E."/>
            <person name="Jeon J."/>
            <person name="Kim H."/>
            <person name="Choi G."/>
            <person name="Song H."/>
            <person name="Lee J."/>
            <person name="Lee S.-C."/>
            <person name="Kwon J.-K."/>
            <person name="Lee H.-Y."/>
            <person name="Koo N."/>
            <person name="Hong Y."/>
            <person name="Kim R.W."/>
            <person name="Kang W.-H."/>
            <person name="Huh J.H."/>
            <person name="Kang B.-C."/>
            <person name="Yang T.-J."/>
            <person name="Lee Y.-H."/>
            <person name="Bennetzen J.L."/>
            <person name="Choi D."/>
        </authorList>
    </citation>
    <scope>NUCLEOTIDE SEQUENCE [LARGE SCALE GENOMIC DNA]</scope>
    <source>
        <strain evidence="3">cv. PBC81</strain>
    </source>
</reference>
<dbReference type="STRING" id="33114.A0A2G2WD20"/>
<dbReference type="Gene3D" id="3.30.70.330">
    <property type="match status" value="1"/>
</dbReference>
<organism evidence="2 3">
    <name type="scientific">Capsicum baccatum</name>
    <name type="common">Peruvian pepper</name>
    <dbReference type="NCBI Taxonomy" id="33114"/>
    <lineage>
        <taxon>Eukaryota</taxon>
        <taxon>Viridiplantae</taxon>
        <taxon>Streptophyta</taxon>
        <taxon>Embryophyta</taxon>
        <taxon>Tracheophyta</taxon>
        <taxon>Spermatophyta</taxon>
        <taxon>Magnoliopsida</taxon>
        <taxon>eudicotyledons</taxon>
        <taxon>Gunneridae</taxon>
        <taxon>Pentapetalae</taxon>
        <taxon>asterids</taxon>
        <taxon>lamiids</taxon>
        <taxon>Solanales</taxon>
        <taxon>Solanaceae</taxon>
        <taxon>Solanoideae</taxon>
        <taxon>Capsiceae</taxon>
        <taxon>Capsicum</taxon>
    </lineage>
</organism>
<dbReference type="GO" id="GO:0003676">
    <property type="term" value="F:nucleic acid binding"/>
    <property type="evidence" value="ECO:0007669"/>
    <property type="project" value="InterPro"/>
</dbReference>
<protein>
    <submittedName>
        <fullName evidence="2">28 kDa ribonucleoprotein, chloroplastic</fullName>
    </submittedName>
</protein>
<evidence type="ECO:0000313" key="2">
    <source>
        <dbReference type="EMBL" id="PHT43153.1"/>
    </source>
</evidence>
<keyword evidence="2" id="KW-0687">Ribonucleoprotein</keyword>
<proteinExistence type="predicted"/>
<keyword evidence="1" id="KW-0472">Membrane</keyword>
<evidence type="ECO:0000313" key="3">
    <source>
        <dbReference type="Proteomes" id="UP000224567"/>
    </source>
</evidence>
<dbReference type="SUPFAM" id="SSF54928">
    <property type="entry name" value="RNA-binding domain, RBD"/>
    <property type="match status" value="1"/>
</dbReference>
<keyword evidence="1" id="KW-1133">Transmembrane helix</keyword>